<sequence>MTVFCLDIVIPLIMQLLILHYALTLHYDAYFIATRYQVCCWPLTNNGVVAEDLNKIHLIAPKTRRAAHMFISNSCNLYGPEKKKKHRRIRCSSQRLSNQLSRYFFLYFTSSCLNNGDANIMNF</sequence>
<gene>
    <name evidence="1" type="ORF">MANES_10G027500</name>
</gene>
<reference evidence="1" key="1">
    <citation type="submission" date="2016-02" db="EMBL/GenBank/DDBJ databases">
        <title>WGS assembly of Manihot esculenta.</title>
        <authorList>
            <person name="Bredeson J.V."/>
            <person name="Prochnik S.E."/>
            <person name="Lyons J.B."/>
            <person name="Schmutz J."/>
            <person name="Grimwood J."/>
            <person name="Vrebalov J."/>
            <person name="Bart R.S."/>
            <person name="Amuge T."/>
            <person name="Ferguson M.E."/>
            <person name="Green R."/>
            <person name="Putnam N."/>
            <person name="Stites J."/>
            <person name="Rounsley S."/>
            <person name="Rokhsar D.S."/>
        </authorList>
    </citation>
    <scope>NUCLEOTIDE SEQUENCE [LARGE SCALE GENOMIC DNA]</scope>
    <source>
        <tissue evidence="1">Leaf</tissue>
    </source>
</reference>
<dbReference type="EMBL" id="CM004396">
    <property type="protein sequence ID" value="OAY38596.1"/>
    <property type="molecule type" value="Genomic_DNA"/>
</dbReference>
<name>A0A2C9V3Y5_MANES</name>
<dbReference type="AlphaFoldDB" id="A0A2C9V3Y5"/>
<organism evidence="1">
    <name type="scientific">Manihot esculenta</name>
    <name type="common">Cassava</name>
    <name type="synonym">Jatropha manihot</name>
    <dbReference type="NCBI Taxonomy" id="3983"/>
    <lineage>
        <taxon>Eukaryota</taxon>
        <taxon>Viridiplantae</taxon>
        <taxon>Streptophyta</taxon>
        <taxon>Embryophyta</taxon>
        <taxon>Tracheophyta</taxon>
        <taxon>Spermatophyta</taxon>
        <taxon>Magnoliopsida</taxon>
        <taxon>eudicotyledons</taxon>
        <taxon>Gunneridae</taxon>
        <taxon>Pentapetalae</taxon>
        <taxon>rosids</taxon>
        <taxon>fabids</taxon>
        <taxon>Malpighiales</taxon>
        <taxon>Euphorbiaceae</taxon>
        <taxon>Crotonoideae</taxon>
        <taxon>Manihoteae</taxon>
        <taxon>Manihot</taxon>
    </lineage>
</organism>
<accession>A0A2C9V3Y5</accession>
<protein>
    <submittedName>
        <fullName evidence="1">Uncharacterized protein</fullName>
    </submittedName>
</protein>
<evidence type="ECO:0000313" key="1">
    <source>
        <dbReference type="EMBL" id="OAY38596.1"/>
    </source>
</evidence>
<proteinExistence type="predicted"/>